<evidence type="ECO:0000313" key="3">
    <source>
        <dbReference type="Proteomes" id="UP001139494"/>
    </source>
</evidence>
<dbReference type="AlphaFoldDB" id="A0A9R1D7A0"/>
<dbReference type="EMBL" id="JAHLKM010000024">
    <property type="protein sequence ID" value="MCQ4334402.1"/>
    <property type="molecule type" value="Genomic_DNA"/>
</dbReference>
<organism evidence="2 3">
    <name type="scientific">Natronomonas aquatica</name>
    <dbReference type="NCBI Taxonomy" id="2841590"/>
    <lineage>
        <taxon>Archaea</taxon>
        <taxon>Methanobacteriati</taxon>
        <taxon>Methanobacteriota</taxon>
        <taxon>Stenosarchaea group</taxon>
        <taxon>Halobacteria</taxon>
        <taxon>Halobacteriales</taxon>
        <taxon>Natronomonadaceae</taxon>
        <taxon>Natronomonas</taxon>
    </lineage>
</organism>
<accession>A0A9R1D7A0</accession>
<feature type="compositionally biased region" description="Polar residues" evidence="1">
    <location>
        <begin position="32"/>
        <end position="51"/>
    </location>
</feature>
<feature type="compositionally biased region" description="Basic and acidic residues" evidence="1">
    <location>
        <begin position="1"/>
        <end position="17"/>
    </location>
</feature>
<evidence type="ECO:0000256" key="1">
    <source>
        <dbReference type="SAM" id="MobiDB-lite"/>
    </source>
</evidence>
<dbReference type="RefSeq" id="WP_256030438.1">
    <property type="nucleotide sequence ID" value="NZ_JAHLKM010000024.1"/>
</dbReference>
<reference evidence="2" key="1">
    <citation type="journal article" date="2023" name="Front. Microbiol.">
        <title>Genomic-based phylogenetic and metabolic analyses of the genus Natronomonas, and description of Natronomonas aquatica sp. nov.</title>
        <authorList>
            <person name="Garcia-Roldan A."/>
            <person name="Duran-Viseras A."/>
            <person name="de la Haba R.R."/>
            <person name="Corral P."/>
            <person name="Sanchez-Porro C."/>
            <person name="Ventosa A."/>
        </authorList>
    </citation>
    <scope>NUCLEOTIDE SEQUENCE</scope>
    <source>
        <strain evidence="2">F2-12</strain>
    </source>
</reference>
<name>A0A9R1D7A0_9EURY</name>
<evidence type="ECO:0000313" key="2">
    <source>
        <dbReference type="EMBL" id="MCQ4334402.1"/>
    </source>
</evidence>
<sequence length="51" mass="5383">MITDGIGRDWRADRESEPIDVSGHGDGPLRSGVTTVPATSTANRSTAVRSE</sequence>
<keyword evidence="3" id="KW-1185">Reference proteome</keyword>
<feature type="region of interest" description="Disordered" evidence="1">
    <location>
        <begin position="1"/>
        <end position="51"/>
    </location>
</feature>
<protein>
    <submittedName>
        <fullName evidence="2">Uncharacterized protein</fullName>
    </submittedName>
</protein>
<gene>
    <name evidence="2" type="ORF">KM295_13135</name>
</gene>
<comment type="caution">
    <text evidence="2">The sequence shown here is derived from an EMBL/GenBank/DDBJ whole genome shotgun (WGS) entry which is preliminary data.</text>
</comment>
<dbReference type="Proteomes" id="UP001139494">
    <property type="component" value="Unassembled WGS sequence"/>
</dbReference>
<proteinExistence type="predicted"/>